<evidence type="ECO:0000313" key="5">
    <source>
        <dbReference type="EMBL" id="GAA4639713.1"/>
    </source>
</evidence>
<evidence type="ECO:0000256" key="3">
    <source>
        <dbReference type="PROSITE-ProRule" id="PRU01091"/>
    </source>
</evidence>
<dbReference type="PANTHER" id="PTHR47691:SF3">
    <property type="entry name" value="HTH-TYPE TRANSCRIPTIONAL REGULATOR RV0890C-RELATED"/>
    <property type="match status" value="1"/>
</dbReference>
<dbReference type="Pfam" id="PF00486">
    <property type="entry name" value="Trans_reg_C"/>
    <property type="match status" value="1"/>
</dbReference>
<protein>
    <submittedName>
        <fullName evidence="5">BTAD domain-containing putative transcriptional regulator</fullName>
    </submittedName>
</protein>
<dbReference type="PRINTS" id="PR00364">
    <property type="entry name" value="DISEASERSIST"/>
</dbReference>
<comment type="similarity">
    <text evidence="1">Belongs to the AfsR/DnrI/RedD regulatory family.</text>
</comment>
<evidence type="ECO:0000313" key="6">
    <source>
        <dbReference type="Proteomes" id="UP001501442"/>
    </source>
</evidence>
<dbReference type="InterPro" id="IPR058852">
    <property type="entry name" value="HTH_77"/>
</dbReference>
<dbReference type="PROSITE" id="PS51755">
    <property type="entry name" value="OMPR_PHOB"/>
    <property type="match status" value="1"/>
</dbReference>
<keyword evidence="6" id="KW-1185">Reference proteome</keyword>
<proteinExistence type="inferred from homology"/>
<evidence type="ECO:0000256" key="1">
    <source>
        <dbReference type="ARBA" id="ARBA00005820"/>
    </source>
</evidence>
<dbReference type="Pfam" id="PF13424">
    <property type="entry name" value="TPR_12"/>
    <property type="match status" value="1"/>
</dbReference>
<dbReference type="PANTHER" id="PTHR47691">
    <property type="entry name" value="REGULATOR-RELATED"/>
    <property type="match status" value="1"/>
</dbReference>
<dbReference type="CDD" id="cd15831">
    <property type="entry name" value="BTAD"/>
    <property type="match status" value="1"/>
</dbReference>
<dbReference type="Gene3D" id="3.40.50.300">
    <property type="entry name" value="P-loop containing nucleotide triphosphate hydrolases"/>
    <property type="match status" value="1"/>
</dbReference>
<reference evidence="6" key="1">
    <citation type="journal article" date="2019" name="Int. J. Syst. Evol. Microbiol.">
        <title>The Global Catalogue of Microorganisms (GCM) 10K type strain sequencing project: providing services to taxonomists for standard genome sequencing and annotation.</title>
        <authorList>
            <consortium name="The Broad Institute Genomics Platform"/>
            <consortium name="The Broad Institute Genome Sequencing Center for Infectious Disease"/>
            <person name="Wu L."/>
            <person name="Ma J."/>
        </authorList>
    </citation>
    <scope>NUCLEOTIDE SEQUENCE [LARGE SCALE GENOMIC DNA]</scope>
    <source>
        <strain evidence="6">JCM 17939</strain>
    </source>
</reference>
<dbReference type="SMART" id="SM00862">
    <property type="entry name" value="Trans_reg_C"/>
    <property type="match status" value="1"/>
</dbReference>
<dbReference type="InterPro" id="IPR016032">
    <property type="entry name" value="Sig_transdc_resp-reg_C-effctor"/>
</dbReference>
<dbReference type="SUPFAM" id="SSF46894">
    <property type="entry name" value="C-terminal effector domain of the bipartite response regulators"/>
    <property type="match status" value="1"/>
</dbReference>
<dbReference type="InterPro" id="IPR036388">
    <property type="entry name" value="WH-like_DNA-bd_sf"/>
</dbReference>
<dbReference type="SMART" id="SM01043">
    <property type="entry name" value="BTAD"/>
    <property type="match status" value="1"/>
</dbReference>
<dbReference type="Pfam" id="PF25872">
    <property type="entry name" value="HTH_77"/>
    <property type="match status" value="1"/>
</dbReference>
<gene>
    <name evidence="5" type="ORF">GCM10023196_102450</name>
</gene>
<evidence type="ECO:0000259" key="4">
    <source>
        <dbReference type="PROSITE" id="PS51755"/>
    </source>
</evidence>
<dbReference type="SUPFAM" id="SSF48452">
    <property type="entry name" value="TPR-like"/>
    <property type="match status" value="2"/>
</dbReference>
<comment type="caution">
    <text evidence="5">The sequence shown here is derived from an EMBL/GenBank/DDBJ whole genome shotgun (WGS) entry which is preliminary data.</text>
</comment>
<feature type="DNA-binding region" description="OmpR/PhoB-type" evidence="3">
    <location>
        <begin position="19"/>
        <end position="121"/>
    </location>
</feature>
<name>A0ABP8UXD8_9ACTN</name>
<dbReference type="InterPro" id="IPR005158">
    <property type="entry name" value="BTAD"/>
</dbReference>
<organism evidence="5 6">
    <name type="scientific">Actinoallomurus vinaceus</name>
    <dbReference type="NCBI Taxonomy" id="1080074"/>
    <lineage>
        <taxon>Bacteria</taxon>
        <taxon>Bacillati</taxon>
        <taxon>Actinomycetota</taxon>
        <taxon>Actinomycetes</taxon>
        <taxon>Streptosporangiales</taxon>
        <taxon>Thermomonosporaceae</taxon>
        <taxon>Actinoallomurus</taxon>
    </lineage>
</organism>
<dbReference type="SMART" id="SM00028">
    <property type="entry name" value="TPR"/>
    <property type="match status" value="4"/>
</dbReference>
<dbReference type="Gene3D" id="1.10.10.10">
    <property type="entry name" value="Winged helix-like DNA-binding domain superfamily/Winged helix DNA-binding domain"/>
    <property type="match status" value="1"/>
</dbReference>
<evidence type="ECO:0000256" key="2">
    <source>
        <dbReference type="ARBA" id="ARBA00023125"/>
    </source>
</evidence>
<dbReference type="InterPro" id="IPR011990">
    <property type="entry name" value="TPR-like_helical_dom_sf"/>
</dbReference>
<dbReference type="Proteomes" id="UP001501442">
    <property type="component" value="Unassembled WGS sequence"/>
</dbReference>
<dbReference type="Gene3D" id="1.25.40.10">
    <property type="entry name" value="Tetratricopeptide repeat domain"/>
    <property type="match status" value="2"/>
</dbReference>
<dbReference type="EMBL" id="BAABHK010000028">
    <property type="protein sequence ID" value="GAA4639713.1"/>
    <property type="molecule type" value="Genomic_DNA"/>
</dbReference>
<dbReference type="InterPro" id="IPR001867">
    <property type="entry name" value="OmpR/PhoB-type_DNA-bd"/>
</dbReference>
<keyword evidence="2 3" id="KW-0238">DNA-binding</keyword>
<feature type="domain" description="OmpR/PhoB-type" evidence="4">
    <location>
        <begin position="19"/>
        <end position="121"/>
    </location>
</feature>
<dbReference type="SUPFAM" id="SSF52540">
    <property type="entry name" value="P-loop containing nucleoside triphosphate hydrolases"/>
    <property type="match status" value="1"/>
</dbReference>
<dbReference type="Pfam" id="PF03704">
    <property type="entry name" value="BTAD"/>
    <property type="match status" value="1"/>
</dbReference>
<dbReference type="InterPro" id="IPR019734">
    <property type="entry name" value="TPR_rpt"/>
</dbReference>
<sequence>MLVNVDYRQWPSWTPCATAVIRDNRGMRFGILGPLEVRASEGAAVAVGGPRVRALLALLLLDAGRVVTAERLIDALYGEDPPAGAANALQSQVSRLRRGLRAADGSGDLVEFHPAGYRLAIDPDDVDALRFERLARDGRRALVAGDHAGAAALLREGLDLWRGPALADVTAASYAEAQAARLEELRLDAFEDHAEARLALGDHRDLVTELQHLVAAHPLRERLRGQLMRALYGGGRQAEALAVFEDARRTLADELGADPSPELVQIHLAILRADPALTAAPPRERESAPSPVARSALAAQLTSFVGRQEELARVGGLLTAERLVTLIGPGGTGKTRLAIEAGGRLPGEVRFVDLAVIESRPKDGVGTVAQTVIDALGIREAGRMPAVPGSHPDPAGRLVEALADRDLLLILDNCEHVIDEAAGLVHRLLGACPGLRVLATSREALGITGEALCPLTPLAVPPPGADPADALGYPAVRLFADRAAAVRPGLELDAPAVATMVRVCDALDGLPLAIELAAARLRTLTVEEVAARLGTPDGPGPYDRFRLLSRGDRTKAPRHRTLRAVVQWSWDLLGEDERLVARRVTVFAGGATPGAAARVCGLSEEEADDLLTDLADKSLVEGDGGRYRMLDTIREFCAERLAEAGETETARAAHAAYFLELAETAEPHLRRAEQLEWLARLNAERGNLLAALRVLVDTDHPRALRMLAAMAAYWWLRGLRSEGAATATELLALIGPEPPAGMDEEYALCVMLALHGGGDDPALDGYRRRIDSIMADLGSGRPTLRPMSTLLWALNAGPSEANVDLQEARMGRDPWSVALRHFGYAYRRLLAGDLTGADAEFSRGETGFRAFGDRWGLSAMLQERGRVAVWRGDWKRAQALIDESLEYLRQLDSAEDMADCLQLIAEMRIRRGDVDGAHQAYERAHALARRAGGAEKIADTLVGLGEVARLRGDLAEARRHYEAALSRCATEKFAVLWTRGSALIGLGRVAEAEGDAVQAEAWFRQAIAIGLGQGDFRLLAHAAEALAGATVLQGDGEQAALLLGAGAALRGLSLAGDPDVARVADGARDLIGADAAATARERGATMSRDEVLALLTAA</sequence>
<dbReference type="InterPro" id="IPR027417">
    <property type="entry name" value="P-loop_NTPase"/>
</dbReference>
<accession>A0ABP8UXD8</accession>